<name>A0AC58TL81_TOBAC</name>
<sequence length="152" mass="17340">MAVDLGGIFRNSNGDWIVGFHKAGHAISPMHAELMALQEGLKIAREMNFQKLEIETDCAEIIKLIYEDNYYLSNIVHECRLLMHQLNLPPLRLNFIEGNEVAHVLAKEAVKNLSSTKCFYHARPPFFVESEVNKNKHGICNSTKFIPTTVWD</sequence>
<protein>
    <submittedName>
        <fullName evidence="2">Uncharacterized protein LOC142175291</fullName>
    </submittedName>
</protein>
<organism evidence="1 2">
    <name type="scientific">Nicotiana tabacum</name>
    <name type="common">Common tobacco</name>
    <dbReference type="NCBI Taxonomy" id="4097"/>
    <lineage>
        <taxon>Eukaryota</taxon>
        <taxon>Viridiplantae</taxon>
        <taxon>Streptophyta</taxon>
        <taxon>Embryophyta</taxon>
        <taxon>Tracheophyta</taxon>
        <taxon>Spermatophyta</taxon>
        <taxon>Magnoliopsida</taxon>
        <taxon>eudicotyledons</taxon>
        <taxon>Gunneridae</taxon>
        <taxon>Pentapetalae</taxon>
        <taxon>asterids</taxon>
        <taxon>lamiids</taxon>
        <taxon>Solanales</taxon>
        <taxon>Solanaceae</taxon>
        <taxon>Nicotianoideae</taxon>
        <taxon>Nicotianeae</taxon>
        <taxon>Nicotiana</taxon>
    </lineage>
</organism>
<reference evidence="1" key="1">
    <citation type="journal article" date="2014" name="Nat. Commun.">
        <title>The tobacco genome sequence and its comparison with those of tomato and potato.</title>
        <authorList>
            <person name="Sierro N."/>
            <person name="Battey J.N."/>
            <person name="Ouadi S."/>
            <person name="Bakaher N."/>
            <person name="Bovet L."/>
            <person name="Willig A."/>
            <person name="Goepfert S."/>
            <person name="Peitsch M.C."/>
            <person name="Ivanov N.V."/>
        </authorList>
    </citation>
    <scope>NUCLEOTIDE SEQUENCE [LARGE SCALE GENOMIC DNA]</scope>
</reference>
<gene>
    <name evidence="2" type="primary">LOC142175291</name>
</gene>
<evidence type="ECO:0000313" key="2">
    <source>
        <dbReference type="RefSeq" id="XP_075097978.1"/>
    </source>
</evidence>
<accession>A0AC58TL81</accession>
<proteinExistence type="predicted"/>
<reference evidence="2" key="2">
    <citation type="submission" date="2025-08" db="UniProtKB">
        <authorList>
            <consortium name="RefSeq"/>
        </authorList>
    </citation>
    <scope>IDENTIFICATION</scope>
    <source>
        <tissue evidence="2">Leaf</tissue>
    </source>
</reference>
<keyword evidence="1" id="KW-1185">Reference proteome</keyword>
<dbReference type="Proteomes" id="UP000790787">
    <property type="component" value="Chromosome 21"/>
</dbReference>
<dbReference type="RefSeq" id="XP_075097978.1">
    <property type="nucleotide sequence ID" value="XM_075241877.1"/>
</dbReference>
<evidence type="ECO:0000313" key="1">
    <source>
        <dbReference type="Proteomes" id="UP000790787"/>
    </source>
</evidence>